<dbReference type="Proteomes" id="UP000309618">
    <property type="component" value="Unassembled WGS sequence"/>
</dbReference>
<feature type="transmembrane region" description="Helical" evidence="1">
    <location>
        <begin position="150"/>
        <end position="178"/>
    </location>
</feature>
<sequence length="181" mass="19960">MLTSNQRWIITRTGLVVIMSCIYLSIANMLMYQFTSVVEAEKAAHPAVMSLQQYDTSIRAVMNVADCFSSFSLLGFWVSVALILGGLKKGGALVATSRWKAIVRWAGIAAVMFGHFIWNAALSFNLSYFWKDGALASQVSVREYLAGMDYLIGAMNMGLQATTYSYVVCAPLIILAFLKVR</sequence>
<keyword evidence="1" id="KW-0472">Membrane</keyword>
<feature type="transmembrane region" description="Helical" evidence="1">
    <location>
        <begin position="68"/>
        <end position="87"/>
    </location>
</feature>
<accession>A0A4S5CK62</accession>
<gene>
    <name evidence="2" type="ORF">E8Q35_12715</name>
</gene>
<evidence type="ECO:0000313" key="3">
    <source>
        <dbReference type="Proteomes" id="UP000309618"/>
    </source>
</evidence>
<reference evidence="2 3" key="1">
    <citation type="submission" date="2019-04" db="EMBL/GenBank/DDBJ databases">
        <title>Comparative genomics of Aeromonas veronii strains pathogenic to fish.</title>
        <authorList>
            <person name="Cascarano M.C."/>
            <person name="Smyrli M."/>
            <person name="Katharios P."/>
        </authorList>
    </citation>
    <scope>NUCLEOTIDE SEQUENCE [LARGE SCALE GENOMIC DNA]</scope>
    <source>
        <strain evidence="2 3">XU1</strain>
    </source>
</reference>
<keyword evidence="1" id="KW-0812">Transmembrane</keyword>
<protein>
    <submittedName>
        <fullName evidence="2">Uncharacterized protein</fullName>
    </submittedName>
</protein>
<comment type="caution">
    <text evidence="2">The sequence shown here is derived from an EMBL/GenBank/DDBJ whole genome shotgun (WGS) entry which is preliminary data.</text>
</comment>
<evidence type="ECO:0000313" key="2">
    <source>
        <dbReference type="EMBL" id="THJ45041.1"/>
    </source>
</evidence>
<feature type="transmembrane region" description="Helical" evidence="1">
    <location>
        <begin position="12"/>
        <end position="32"/>
    </location>
</feature>
<feature type="transmembrane region" description="Helical" evidence="1">
    <location>
        <begin position="108"/>
        <end position="130"/>
    </location>
</feature>
<proteinExistence type="predicted"/>
<dbReference type="RefSeq" id="WP_136501864.1">
    <property type="nucleotide sequence ID" value="NZ_SSUX01000008.1"/>
</dbReference>
<name>A0A4S5CK62_AERVE</name>
<keyword evidence="1" id="KW-1133">Transmembrane helix</keyword>
<organism evidence="2 3">
    <name type="scientific">Aeromonas veronii</name>
    <dbReference type="NCBI Taxonomy" id="654"/>
    <lineage>
        <taxon>Bacteria</taxon>
        <taxon>Pseudomonadati</taxon>
        <taxon>Pseudomonadota</taxon>
        <taxon>Gammaproteobacteria</taxon>
        <taxon>Aeromonadales</taxon>
        <taxon>Aeromonadaceae</taxon>
        <taxon>Aeromonas</taxon>
    </lineage>
</organism>
<dbReference type="AlphaFoldDB" id="A0A4S5CK62"/>
<dbReference type="EMBL" id="SSUX01000008">
    <property type="protein sequence ID" value="THJ45041.1"/>
    <property type="molecule type" value="Genomic_DNA"/>
</dbReference>
<evidence type="ECO:0000256" key="1">
    <source>
        <dbReference type="SAM" id="Phobius"/>
    </source>
</evidence>